<keyword evidence="1" id="KW-0812">Transmembrane</keyword>
<keyword evidence="1" id="KW-1133">Transmembrane helix</keyword>
<dbReference type="Proteomes" id="UP000274429">
    <property type="component" value="Unassembled WGS sequence"/>
</dbReference>
<keyword evidence="1" id="KW-0472">Membrane</keyword>
<keyword evidence="3" id="KW-1185">Reference proteome</keyword>
<reference evidence="4" key="1">
    <citation type="submission" date="2017-02" db="UniProtKB">
        <authorList>
            <consortium name="WormBaseParasite"/>
        </authorList>
    </citation>
    <scope>IDENTIFICATION</scope>
</reference>
<dbReference type="AlphaFoldDB" id="A0A0R3X9N0"/>
<evidence type="ECO:0000256" key="1">
    <source>
        <dbReference type="SAM" id="Phobius"/>
    </source>
</evidence>
<protein>
    <submittedName>
        <fullName evidence="2 4">Uncharacterized protein</fullName>
    </submittedName>
</protein>
<evidence type="ECO:0000313" key="2">
    <source>
        <dbReference type="EMBL" id="VDM35220.1"/>
    </source>
</evidence>
<feature type="transmembrane region" description="Helical" evidence="1">
    <location>
        <begin position="15"/>
        <end position="33"/>
    </location>
</feature>
<sequence>MLIVNLFLQDPRLNLFLSFLLIFTLLVPIPIWGQNSTEWSLARLKRQYIDGPDPFHSLGGVNEDGQARAPLVLEVTHNLTLTNGPKGRCGICARTYRVLKDLQYKPSVECQRYSNSRQGALGDLTEFYHTVSVAVCLSTIL</sequence>
<evidence type="ECO:0000313" key="3">
    <source>
        <dbReference type="Proteomes" id="UP000274429"/>
    </source>
</evidence>
<name>A0A0R3X9N0_HYDTA</name>
<dbReference type="WBParaSite" id="TTAC_0001025501-mRNA-1">
    <property type="protein sequence ID" value="TTAC_0001025501-mRNA-1"/>
    <property type="gene ID" value="TTAC_0001025501"/>
</dbReference>
<organism evidence="4">
    <name type="scientific">Hydatigena taeniaeformis</name>
    <name type="common">Feline tapeworm</name>
    <name type="synonym">Taenia taeniaeformis</name>
    <dbReference type="NCBI Taxonomy" id="6205"/>
    <lineage>
        <taxon>Eukaryota</taxon>
        <taxon>Metazoa</taxon>
        <taxon>Spiralia</taxon>
        <taxon>Lophotrochozoa</taxon>
        <taxon>Platyhelminthes</taxon>
        <taxon>Cestoda</taxon>
        <taxon>Eucestoda</taxon>
        <taxon>Cyclophyllidea</taxon>
        <taxon>Taeniidae</taxon>
        <taxon>Hydatigera</taxon>
    </lineage>
</organism>
<dbReference type="OrthoDB" id="6250448at2759"/>
<dbReference type="EMBL" id="UYWX01021463">
    <property type="protein sequence ID" value="VDM35220.1"/>
    <property type="molecule type" value="Genomic_DNA"/>
</dbReference>
<gene>
    <name evidence="2" type="ORF">TTAC_LOCUS10240</name>
</gene>
<evidence type="ECO:0000313" key="4">
    <source>
        <dbReference type="WBParaSite" id="TTAC_0001025501-mRNA-1"/>
    </source>
</evidence>
<reference evidence="2 3" key="2">
    <citation type="submission" date="2018-11" db="EMBL/GenBank/DDBJ databases">
        <authorList>
            <consortium name="Pathogen Informatics"/>
        </authorList>
    </citation>
    <scope>NUCLEOTIDE SEQUENCE [LARGE SCALE GENOMIC DNA]</scope>
</reference>
<accession>A0A0R3X9N0</accession>
<proteinExistence type="predicted"/>